<dbReference type="Proteomes" id="UP001595993">
    <property type="component" value="Unassembled WGS sequence"/>
</dbReference>
<feature type="region of interest" description="Disordered" evidence="1">
    <location>
        <begin position="66"/>
        <end position="88"/>
    </location>
</feature>
<evidence type="ECO:0000313" key="3">
    <source>
        <dbReference type="Proteomes" id="UP001595993"/>
    </source>
</evidence>
<comment type="caution">
    <text evidence="2">The sequence shown here is derived from an EMBL/GenBank/DDBJ whole genome shotgun (WGS) entry which is preliminary data.</text>
</comment>
<organism evidence="2 3">
    <name type="scientific">Streptomyces maoxianensis</name>
    <dbReference type="NCBI Taxonomy" id="1459942"/>
    <lineage>
        <taxon>Bacteria</taxon>
        <taxon>Bacillati</taxon>
        <taxon>Actinomycetota</taxon>
        <taxon>Actinomycetes</taxon>
        <taxon>Kitasatosporales</taxon>
        <taxon>Streptomycetaceae</taxon>
        <taxon>Streptomyces</taxon>
    </lineage>
</organism>
<sequence length="88" mass="9906">METLSISPNLLLQVGLRTYFFDRGHSARYARRMPTGHDARRERHNLERQNRILAAAVDLLEEGPAGTEIPVKHMQNGPASPRQGFGVK</sequence>
<name>A0ABV9G462_9ACTN</name>
<proteinExistence type="predicted"/>
<accession>A0ABV9G462</accession>
<gene>
    <name evidence="2" type="ORF">ACFO9E_06190</name>
</gene>
<evidence type="ECO:0000256" key="1">
    <source>
        <dbReference type="SAM" id="MobiDB-lite"/>
    </source>
</evidence>
<evidence type="ECO:0000313" key="2">
    <source>
        <dbReference type="EMBL" id="MFC4607404.1"/>
    </source>
</evidence>
<reference evidence="3" key="1">
    <citation type="journal article" date="2019" name="Int. J. Syst. Evol. Microbiol.">
        <title>The Global Catalogue of Microorganisms (GCM) 10K type strain sequencing project: providing services to taxonomists for standard genome sequencing and annotation.</title>
        <authorList>
            <consortium name="The Broad Institute Genomics Platform"/>
            <consortium name="The Broad Institute Genome Sequencing Center for Infectious Disease"/>
            <person name="Wu L."/>
            <person name="Ma J."/>
        </authorList>
    </citation>
    <scope>NUCLEOTIDE SEQUENCE [LARGE SCALE GENOMIC DNA]</scope>
    <source>
        <strain evidence="3">CGMCC 4.7139</strain>
    </source>
</reference>
<keyword evidence="3" id="KW-1185">Reference proteome</keyword>
<protein>
    <submittedName>
        <fullName evidence="2">Uncharacterized protein</fullName>
    </submittedName>
</protein>
<dbReference type="RefSeq" id="WP_381192375.1">
    <property type="nucleotide sequence ID" value="NZ_JBHSFE010000007.1"/>
</dbReference>
<dbReference type="EMBL" id="JBHSFE010000007">
    <property type="protein sequence ID" value="MFC4607404.1"/>
    <property type="molecule type" value="Genomic_DNA"/>
</dbReference>